<feature type="compositionally biased region" description="Acidic residues" evidence="7">
    <location>
        <begin position="71"/>
        <end position="94"/>
    </location>
</feature>
<keyword evidence="4" id="KW-0689">Ribosomal protein</keyword>
<dbReference type="PANTHER" id="PTHR21349:SF0">
    <property type="entry name" value="LARGE RIBOSOMAL SUBUNIT PROTEIN BL21M"/>
    <property type="match status" value="1"/>
</dbReference>
<gene>
    <name evidence="8" type="ORF">DKX38_022883</name>
</gene>
<dbReference type="EMBL" id="VDCV01000015">
    <property type="protein sequence ID" value="KAB5525134.1"/>
    <property type="molecule type" value="Genomic_DNA"/>
</dbReference>
<dbReference type="InterPro" id="IPR028909">
    <property type="entry name" value="bL21-like"/>
</dbReference>
<evidence type="ECO:0000256" key="7">
    <source>
        <dbReference type="SAM" id="MobiDB-lite"/>
    </source>
</evidence>
<evidence type="ECO:0000313" key="8">
    <source>
        <dbReference type="EMBL" id="KAB5525134.1"/>
    </source>
</evidence>
<keyword evidence="5" id="KW-0687">Ribonucleoprotein</keyword>
<comment type="similarity">
    <text evidence="1">Belongs to the bacterial ribosomal protein bL21 family.</text>
</comment>
<dbReference type="Pfam" id="PF00829">
    <property type="entry name" value="Ribosomal_L21p"/>
    <property type="match status" value="2"/>
</dbReference>
<dbReference type="GO" id="GO:0005737">
    <property type="term" value="C:cytoplasm"/>
    <property type="evidence" value="ECO:0007669"/>
    <property type="project" value="UniProtKB-ARBA"/>
</dbReference>
<proteinExistence type="inferred from homology"/>
<accession>A0A5N5K3S1</accession>
<name>A0A5N5K3S1_9ROSI</name>
<dbReference type="PANTHER" id="PTHR21349">
    <property type="entry name" value="50S RIBOSOMAL PROTEIN L21"/>
    <property type="match status" value="1"/>
</dbReference>
<evidence type="ECO:0000313" key="9">
    <source>
        <dbReference type="Proteomes" id="UP000326939"/>
    </source>
</evidence>
<keyword evidence="2" id="KW-0699">rRNA-binding</keyword>
<dbReference type="GO" id="GO:0003735">
    <property type="term" value="F:structural constituent of ribosome"/>
    <property type="evidence" value="ECO:0007669"/>
    <property type="project" value="InterPro"/>
</dbReference>
<dbReference type="PROSITE" id="PS01169">
    <property type="entry name" value="RIBOSOMAL_L21"/>
    <property type="match status" value="1"/>
</dbReference>
<dbReference type="GO" id="GO:0006412">
    <property type="term" value="P:translation"/>
    <property type="evidence" value="ECO:0007669"/>
    <property type="project" value="InterPro"/>
</dbReference>
<dbReference type="InterPro" id="IPR018258">
    <property type="entry name" value="Ribosomal_bL21_CS"/>
</dbReference>
<evidence type="ECO:0000256" key="5">
    <source>
        <dbReference type="ARBA" id="ARBA00023274"/>
    </source>
</evidence>
<organism evidence="8 9">
    <name type="scientific">Salix brachista</name>
    <dbReference type="NCBI Taxonomy" id="2182728"/>
    <lineage>
        <taxon>Eukaryota</taxon>
        <taxon>Viridiplantae</taxon>
        <taxon>Streptophyta</taxon>
        <taxon>Embryophyta</taxon>
        <taxon>Tracheophyta</taxon>
        <taxon>Spermatophyta</taxon>
        <taxon>Magnoliopsida</taxon>
        <taxon>eudicotyledons</taxon>
        <taxon>Gunneridae</taxon>
        <taxon>Pentapetalae</taxon>
        <taxon>rosids</taxon>
        <taxon>fabids</taxon>
        <taxon>Malpighiales</taxon>
        <taxon>Salicaceae</taxon>
        <taxon>Saliceae</taxon>
        <taxon>Salix</taxon>
    </lineage>
</organism>
<dbReference type="InterPro" id="IPR036164">
    <property type="entry name" value="bL21-like_sf"/>
</dbReference>
<dbReference type="GO" id="GO:0005840">
    <property type="term" value="C:ribosome"/>
    <property type="evidence" value="ECO:0007669"/>
    <property type="project" value="UniProtKB-KW"/>
</dbReference>
<feature type="region of interest" description="Disordered" evidence="7">
    <location>
        <begin position="63"/>
        <end position="106"/>
    </location>
</feature>
<reference evidence="9" key="1">
    <citation type="journal article" date="2019" name="Gigascience">
        <title>De novo genome assembly of the endangered Acer yangbiense, a plant species with extremely small populations endemic to Yunnan Province, China.</title>
        <authorList>
            <person name="Yang J."/>
            <person name="Wariss H.M."/>
            <person name="Tao L."/>
            <person name="Zhang R."/>
            <person name="Yun Q."/>
            <person name="Hollingsworth P."/>
            <person name="Dao Z."/>
            <person name="Luo G."/>
            <person name="Guo H."/>
            <person name="Ma Y."/>
            <person name="Sun W."/>
        </authorList>
    </citation>
    <scope>NUCLEOTIDE SEQUENCE [LARGE SCALE GENOMIC DNA]</scope>
    <source>
        <strain evidence="9">cv. br00</strain>
    </source>
</reference>
<feature type="region of interest" description="Disordered" evidence="7">
    <location>
        <begin position="516"/>
        <end position="539"/>
    </location>
</feature>
<dbReference type="SUPFAM" id="SSF141091">
    <property type="entry name" value="L21p-like"/>
    <property type="match status" value="2"/>
</dbReference>
<keyword evidence="9" id="KW-1185">Reference proteome</keyword>
<evidence type="ECO:0000256" key="3">
    <source>
        <dbReference type="ARBA" id="ARBA00022884"/>
    </source>
</evidence>
<dbReference type="GO" id="GO:0019843">
    <property type="term" value="F:rRNA binding"/>
    <property type="evidence" value="ECO:0007669"/>
    <property type="project" value="UniProtKB-KW"/>
</dbReference>
<sequence>MAQRRCLQNVARHALLLISSKPTSSLKPLPHLLAPISLKSLLSPKPLQQFLYTDLTLFHTRSFSSNSRDDSENEEDDGEEGEEEEEDYDSDNNEAEVTVSGMKREYSAEEKEAEAAAIGYKVIEPLLPSDRFFKNREPVFAVVQVGSHQFKVSNGDCIYVERLKFCEVNDKLILNKVLMLGTSTQTIIGRPILPDAAVHAVVEEHVKRIRFFMGSLGSRIWCLKDPTNYTWAWGKVLKLRRIAWDLIDLVVGNGRNVGLWWDKRPLAKVYGSRLIHESGLDLNSKVAAVIVNNEWCWPNACLEAMVEYLRVKGTKVEWFDLVLGPLHISRHGFITWMAIQNRLSAKVRDLRENTLLLDQKSIWNRFSGHFVGRNDPGASGNPKTKSPDLTNRCYRKKYQPLCGVVRNIGDWVNELQWATAIFKISVFFSLEISLCNVDCFIQRFPQKLLLMLGTLQFVLIGDFVKALFVSALADMALDAKVIIFKKKRRKNYRRTKGHRQELTRLRIADIQGIEKPEPKVDPKQKRAAVKQQEKVAVAA</sequence>
<evidence type="ECO:0000256" key="2">
    <source>
        <dbReference type="ARBA" id="ARBA00022730"/>
    </source>
</evidence>
<keyword evidence="3" id="KW-0694">RNA-binding</keyword>
<dbReference type="Proteomes" id="UP000326939">
    <property type="component" value="Chromosome 15"/>
</dbReference>
<evidence type="ECO:0000256" key="4">
    <source>
        <dbReference type="ARBA" id="ARBA00022980"/>
    </source>
</evidence>
<comment type="caution">
    <text evidence="8">The sequence shown here is derived from an EMBL/GenBank/DDBJ whole genome shotgun (WGS) entry which is preliminary data.</text>
</comment>
<protein>
    <recommendedName>
        <fullName evidence="6">Large ribosomal subunit protein bL21m</fullName>
    </recommendedName>
</protein>
<dbReference type="GO" id="GO:1990904">
    <property type="term" value="C:ribonucleoprotein complex"/>
    <property type="evidence" value="ECO:0007669"/>
    <property type="project" value="UniProtKB-KW"/>
</dbReference>
<evidence type="ECO:0000256" key="1">
    <source>
        <dbReference type="ARBA" id="ARBA00008563"/>
    </source>
</evidence>
<dbReference type="InterPro" id="IPR001787">
    <property type="entry name" value="Ribosomal_bL21"/>
</dbReference>
<dbReference type="AlphaFoldDB" id="A0A5N5K3S1"/>
<dbReference type="NCBIfam" id="TIGR00061">
    <property type="entry name" value="L21"/>
    <property type="match status" value="1"/>
</dbReference>
<evidence type="ECO:0000256" key="6">
    <source>
        <dbReference type="ARBA" id="ARBA00044129"/>
    </source>
</evidence>